<evidence type="ECO:0000313" key="2">
    <source>
        <dbReference type="Proteomes" id="UP000725002"/>
    </source>
</evidence>
<comment type="caution">
    <text evidence="1">The sequence shown here is derived from an EMBL/GenBank/DDBJ whole genome shotgun (WGS) entry which is preliminary data.</text>
</comment>
<proteinExistence type="predicted"/>
<dbReference type="SUPFAM" id="SSF51445">
    <property type="entry name" value="(Trans)glycosidases"/>
    <property type="match status" value="1"/>
</dbReference>
<name>A0A940IIN4_9BACT</name>
<organism evidence="1 2">
    <name type="scientific">Candidatus Cryptobacteroides avicola</name>
    <dbReference type="NCBI Taxonomy" id="2840757"/>
    <lineage>
        <taxon>Bacteria</taxon>
        <taxon>Pseudomonadati</taxon>
        <taxon>Bacteroidota</taxon>
        <taxon>Bacteroidia</taxon>
        <taxon>Bacteroidales</taxon>
        <taxon>Candidatus Cryptobacteroides</taxon>
    </lineage>
</organism>
<reference evidence="1" key="2">
    <citation type="journal article" date="2021" name="PeerJ">
        <title>Extensive microbial diversity within the chicken gut microbiome revealed by metagenomics and culture.</title>
        <authorList>
            <person name="Gilroy R."/>
            <person name="Ravi A."/>
            <person name="Getino M."/>
            <person name="Pursley I."/>
            <person name="Horton D.L."/>
            <person name="Alikhan N.F."/>
            <person name="Baker D."/>
            <person name="Gharbi K."/>
            <person name="Hall N."/>
            <person name="Watson M."/>
            <person name="Adriaenssens E.M."/>
            <person name="Foster-Nyarko E."/>
            <person name="Jarju S."/>
            <person name="Secka A."/>
            <person name="Antonio M."/>
            <person name="Oren A."/>
            <person name="Chaudhuri R.R."/>
            <person name="La Ragione R."/>
            <person name="Hildebrand F."/>
            <person name="Pallen M.J."/>
        </authorList>
    </citation>
    <scope>NUCLEOTIDE SEQUENCE</scope>
    <source>
        <strain evidence="1">G3-8215</strain>
    </source>
</reference>
<sequence>MVTKSYGDKYPFISVYIETNDVNPLNAGDYMLEDGTAFFDIVELFASNINRDRNGNPTLFLNDKLANILEKAGLTPFIVISGTESTAFLHVISGTETTAFFPVISNGVRST</sequence>
<protein>
    <submittedName>
        <fullName evidence="1">Uncharacterized protein</fullName>
    </submittedName>
</protein>
<accession>A0A940IIN4</accession>
<dbReference type="Gene3D" id="3.20.20.80">
    <property type="entry name" value="Glycosidases"/>
    <property type="match status" value="1"/>
</dbReference>
<dbReference type="EMBL" id="JADILV010000050">
    <property type="protein sequence ID" value="MBO8483970.1"/>
    <property type="molecule type" value="Genomic_DNA"/>
</dbReference>
<gene>
    <name evidence="1" type="ORF">IAB75_07655</name>
</gene>
<evidence type="ECO:0000313" key="1">
    <source>
        <dbReference type="EMBL" id="MBO8483970.1"/>
    </source>
</evidence>
<dbReference type="InterPro" id="IPR017853">
    <property type="entry name" value="GH"/>
</dbReference>
<dbReference type="AlphaFoldDB" id="A0A940IIN4"/>
<dbReference type="Proteomes" id="UP000725002">
    <property type="component" value="Unassembled WGS sequence"/>
</dbReference>
<reference evidence="1" key="1">
    <citation type="submission" date="2020-10" db="EMBL/GenBank/DDBJ databases">
        <authorList>
            <person name="Gilroy R."/>
        </authorList>
    </citation>
    <scope>NUCLEOTIDE SEQUENCE</scope>
    <source>
        <strain evidence="1">G3-8215</strain>
    </source>
</reference>